<keyword evidence="2" id="KW-1185">Reference proteome</keyword>
<name>A0A8X6PN83_NEPPI</name>
<dbReference type="Gene3D" id="2.170.270.10">
    <property type="entry name" value="SET domain"/>
    <property type="match status" value="1"/>
</dbReference>
<dbReference type="EMBL" id="BMAW01118423">
    <property type="protein sequence ID" value="GFT79704.1"/>
    <property type="molecule type" value="Genomic_DNA"/>
</dbReference>
<protein>
    <submittedName>
        <fullName evidence="1">Uncharacterized protein</fullName>
    </submittedName>
</protein>
<dbReference type="Proteomes" id="UP000887013">
    <property type="component" value="Unassembled WGS sequence"/>
</dbReference>
<organism evidence="1 2">
    <name type="scientific">Nephila pilipes</name>
    <name type="common">Giant wood spider</name>
    <name type="synonym">Nephila maculata</name>
    <dbReference type="NCBI Taxonomy" id="299642"/>
    <lineage>
        <taxon>Eukaryota</taxon>
        <taxon>Metazoa</taxon>
        <taxon>Ecdysozoa</taxon>
        <taxon>Arthropoda</taxon>
        <taxon>Chelicerata</taxon>
        <taxon>Arachnida</taxon>
        <taxon>Araneae</taxon>
        <taxon>Araneomorphae</taxon>
        <taxon>Entelegynae</taxon>
        <taxon>Araneoidea</taxon>
        <taxon>Nephilidae</taxon>
        <taxon>Nephila</taxon>
    </lineage>
</organism>
<comment type="caution">
    <text evidence="1">The sequence shown here is derived from an EMBL/GenBank/DDBJ whole genome shotgun (WGS) entry which is preliminary data.</text>
</comment>
<dbReference type="AlphaFoldDB" id="A0A8X6PN83"/>
<gene>
    <name evidence="1" type="primary">AVEN_269921_1</name>
    <name evidence="1" type="ORF">NPIL_625711</name>
</gene>
<reference evidence="1" key="1">
    <citation type="submission" date="2020-08" db="EMBL/GenBank/DDBJ databases">
        <title>Multicomponent nature underlies the extraordinary mechanical properties of spider dragline silk.</title>
        <authorList>
            <person name="Kono N."/>
            <person name="Nakamura H."/>
            <person name="Mori M."/>
            <person name="Yoshida Y."/>
            <person name="Ohtoshi R."/>
            <person name="Malay A.D."/>
            <person name="Moran D.A.P."/>
            <person name="Tomita M."/>
            <person name="Numata K."/>
            <person name="Arakawa K."/>
        </authorList>
    </citation>
    <scope>NUCLEOTIDE SEQUENCE</scope>
</reference>
<sequence>MSSFFNSHKIEVTIAYLISGDEDYGEFEDLSLQNFFYDTDSEESFSNSEIEKEMSLDHQEIQLPKELELRAGSQPLKCTLWTKVQLSRGKRFGPIPAQLKDTEPTRLSAWKVSHVFCEGISVRYYFTLIHCNAVSPQHLKI</sequence>
<evidence type="ECO:0000313" key="1">
    <source>
        <dbReference type="EMBL" id="GFT79704.1"/>
    </source>
</evidence>
<accession>A0A8X6PN83</accession>
<evidence type="ECO:0000313" key="2">
    <source>
        <dbReference type="Proteomes" id="UP000887013"/>
    </source>
</evidence>
<dbReference type="InterPro" id="IPR046341">
    <property type="entry name" value="SET_dom_sf"/>
</dbReference>
<dbReference type="OrthoDB" id="6436575at2759"/>
<proteinExistence type="predicted"/>